<dbReference type="OrthoDB" id="5599468at2759"/>
<feature type="coiled-coil region" evidence="3">
    <location>
        <begin position="41"/>
        <end position="103"/>
    </location>
</feature>
<dbReference type="GeneID" id="24424105"/>
<accession>A0A1R4AA91</accession>
<dbReference type="GO" id="GO:0006355">
    <property type="term" value="P:regulation of DNA-templated transcription"/>
    <property type="evidence" value="ECO:0007669"/>
    <property type="project" value="InterPro"/>
</dbReference>
<keyword evidence="2" id="KW-0539">Nucleus</keyword>
<dbReference type="KEGG" id="bmic:BMR1_02g01595"/>
<reference evidence="5 6" key="1">
    <citation type="journal article" date="2012" name="Nucleic Acids Res.">
        <title>Sequencing of the smallest Apicomplexan genome from the human pathogen Babesia microti.</title>
        <authorList>
            <person name="Cornillot E."/>
            <person name="Hadj-Kaddour K."/>
            <person name="Dassouli A."/>
            <person name="Noel B."/>
            <person name="Ranwez V."/>
            <person name="Vacherie B."/>
            <person name="Augagneur Y."/>
            <person name="Bres V."/>
            <person name="Duclos A."/>
            <person name="Randazzo S."/>
            <person name="Carcy B."/>
            <person name="Debierre-Grockiego F."/>
            <person name="Delbecq S."/>
            <person name="Moubri-Menage K."/>
            <person name="Shams-Eldin H."/>
            <person name="Usmani-Brown S."/>
            <person name="Bringaud F."/>
            <person name="Wincker P."/>
            <person name="Vivares C.P."/>
            <person name="Schwarz R.T."/>
            <person name="Schetters T.P."/>
            <person name="Krause P.J."/>
            <person name="Gorenflot A."/>
            <person name="Berry V."/>
            <person name="Barbe V."/>
            <person name="Ben Mamoun C."/>
        </authorList>
    </citation>
    <scope>NUCLEOTIDE SEQUENCE [LARGE SCALE GENOMIC DNA]</scope>
    <source>
        <strain evidence="5 6">RI</strain>
    </source>
</reference>
<dbReference type="RefSeq" id="XP_021338128.1">
    <property type="nucleotide sequence ID" value="XM_021481490.1"/>
</dbReference>
<evidence type="ECO:0000313" key="5">
    <source>
        <dbReference type="EMBL" id="SJK85919.1"/>
    </source>
</evidence>
<evidence type="ECO:0000256" key="1">
    <source>
        <dbReference type="ARBA" id="ARBA00004123"/>
    </source>
</evidence>
<proteinExistence type="predicted"/>
<evidence type="ECO:0000256" key="2">
    <source>
        <dbReference type="ARBA" id="ARBA00023242"/>
    </source>
</evidence>
<evidence type="ECO:0000313" key="6">
    <source>
        <dbReference type="Proteomes" id="UP000002899"/>
    </source>
</evidence>
<reference evidence="5 6" key="2">
    <citation type="journal article" date="2013" name="PLoS ONE">
        <title>Whole genome mapping and re-organization of the nuclear and mitochondrial genomes of Babesia microti isolates.</title>
        <authorList>
            <person name="Cornillot E."/>
            <person name="Dassouli A."/>
            <person name="Garg A."/>
            <person name="Pachikara N."/>
            <person name="Randazzo S."/>
            <person name="Depoix D."/>
            <person name="Carcy B."/>
            <person name="Delbecq S."/>
            <person name="Frutos R."/>
            <person name="Silva J.C."/>
            <person name="Sutton R."/>
            <person name="Krause P.J."/>
            <person name="Mamoun C.B."/>
        </authorList>
    </citation>
    <scope>NUCLEOTIDE SEQUENCE [LARGE SCALE GENOMIC DNA]</scope>
    <source>
        <strain evidence="5 6">RI</strain>
    </source>
</reference>
<sequence>MTNSTFDLSWLPTDTDEQLSLGIRILTNAYKTRINSQEGEIRTLKTQLAEKTDHIAAIQKKYSNIEVQLIESTQKVNQITEENQNLINTIKNLYKDLERLESLKRAVITSIQNDQSDYDVTRKHASIDDLLECAAPRSMMDYNGFSYTKDFCSNISKTLDNSIFSSNKSNTAYNKDSSAESKAFFKKVKSSLTYDDFSKFLAVIKQFNAQEISKDELISQATPIFGTANAHLINSLKNLVNHQP</sequence>
<evidence type="ECO:0000259" key="4">
    <source>
        <dbReference type="Pfam" id="PF25972"/>
    </source>
</evidence>
<dbReference type="VEuPathDB" id="PiroplasmaDB:BMR1_02g01595"/>
<dbReference type="Gene3D" id="1.20.1160.11">
    <property type="entry name" value="Paired amphipathic helix"/>
    <property type="match status" value="1"/>
</dbReference>
<dbReference type="InterPro" id="IPR058936">
    <property type="entry name" value="At4g15545-like"/>
</dbReference>
<comment type="subcellular location">
    <subcellularLocation>
        <location evidence="1">Nucleus</location>
    </subcellularLocation>
</comment>
<dbReference type="InterPro" id="IPR036600">
    <property type="entry name" value="PAH_sf"/>
</dbReference>
<dbReference type="EMBL" id="FO082872">
    <property type="protein sequence ID" value="SJK85919.1"/>
    <property type="molecule type" value="Genomic_DNA"/>
</dbReference>
<organism evidence="5 6">
    <name type="scientific">Babesia microti (strain RI)</name>
    <dbReference type="NCBI Taxonomy" id="1133968"/>
    <lineage>
        <taxon>Eukaryota</taxon>
        <taxon>Sar</taxon>
        <taxon>Alveolata</taxon>
        <taxon>Apicomplexa</taxon>
        <taxon>Aconoidasida</taxon>
        <taxon>Piroplasmida</taxon>
        <taxon>Babesiidae</taxon>
        <taxon>Babesia</taxon>
    </lineage>
</organism>
<reference evidence="5 6" key="3">
    <citation type="journal article" date="2016" name="Sci. Rep.">
        <title>Genome-wide diversity and gene expression profiling of Babesia microti isolates identify polymorphic genes that mediate host-pathogen interactions.</title>
        <authorList>
            <person name="Silva J.C."/>
            <person name="Cornillot E."/>
            <person name="McCracken C."/>
            <person name="Usmani-Brown S."/>
            <person name="Dwivedi A."/>
            <person name="Ifeonu O.O."/>
            <person name="Crabtree J."/>
            <person name="Gotia H.T."/>
            <person name="Virji A.Z."/>
            <person name="Reynes C."/>
            <person name="Colinge J."/>
            <person name="Kumar V."/>
            <person name="Lawres L."/>
            <person name="Pazzi J.E."/>
            <person name="Pablo J.V."/>
            <person name="Hung C."/>
            <person name="Brancato J."/>
            <person name="Kumari P."/>
            <person name="Orvis J."/>
            <person name="Tretina K."/>
            <person name="Chibucos M."/>
            <person name="Ott S."/>
            <person name="Sadzewicz L."/>
            <person name="Sengamalay N."/>
            <person name="Shetty A.C."/>
            <person name="Su Q."/>
            <person name="Tallon L."/>
            <person name="Fraser C.M."/>
            <person name="Frutos R."/>
            <person name="Molina D.M."/>
            <person name="Krause P.J."/>
            <person name="Ben Mamoun C."/>
        </authorList>
    </citation>
    <scope>NUCLEOTIDE SEQUENCE [LARGE SCALE GENOMIC DNA]</scope>
    <source>
        <strain evidence="5 6">RI</strain>
    </source>
</reference>
<evidence type="ECO:0000256" key="3">
    <source>
        <dbReference type="SAM" id="Coils"/>
    </source>
</evidence>
<feature type="domain" description="At4g15545-like C-terminal" evidence="4">
    <location>
        <begin position="178"/>
        <end position="242"/>
    </location>
</feature>
<name>A0A1R4AA91_BABMR</name>
<dbReference type="PANTHER" id="PTHR47383:SF8">
    <property type="entry name" value="OS01G0768300 PROTEIN"/>
    <property type="match status" value="1"/>
</dbReference>
<dbReference type="GO" id="GO:0005634">
    <property type="term" value="C:nucleus"/>
    <property type="evidence" value="ECO:0007669"/>
    <property type="project" value="UniProtKB-SubCell"/>
</dbReference>
<dbReference type="AlphaFoldDB" id="A0A1R4AA91"/>
<keyword evidence="6" id="KW-1185">Reference proteome</keyword>
<dbReference type="PANTHER" id="PTHR47383">
    <property type="entry name" value="OS03G0659800 PROTEIN"/>
    <property type="match status" value="1"/>
</dbReference>
<keyword evidence="3" id="KW-0175">Coiled coil</keyword>
<dbReference type="Proteomes" id="UP000002899">
    <property type="component" value="Chromosome II"/>
</dbReference>
<dbReference type="InterPro" id="IPR058935">
    <property type="entry name" value="At4g15545-like_C"/>
</dbReference>
<protein>
    <submittedName>
        <fullName evidence="5">Uncharacterized protein At4g15545</fullName>
    </submittedName>
</protein>
<dbReference type="SUPFAM" id="SSF47762">
    <property type="entry name" value="PAH2 domain"/>
    <property type="match status" value="1"/>
</dbReference>
<dbReference type="Pfam" id="PF25972">
    <property type="entry name" value="At4g15545_C"/>
    <property type="match status" value="1"/>
</dbReference>